<dbReference type="Pfam" id="PF00753">
    <property type="entry name" value="Lactamase_B"/>
    <property type="match status" value="1"/>
</dbReference>
<evidence type="ECO:0000313" key="4">
    <source>
        <dbReference type="Proteomes" id="UP001150266"/>
    </source>
</evidence>
<dbReference type="OrthoDB" id="449487at2759"/>
<dbReference type="CDD" id="cd07724">
    <property type="entry name" value="POD-like_MBL-fold"/>
    <property type="match status" value="1"/>
</dbReference>
<feature type="domain" description="Metallo-beta-lactamase" evidence="2">
    <location>
        <begin position="61"/>
        <end position="252"/>
    </location>
</feature>
<comment type="caution">
    <text evidence="3">The sequence shown here is derived from an EMBL/GenBank/DDBJ whole genome shotgun (WGS) entry which is preliminary data.</text>
</comment>
<dbReference type="PANTHER" id="PTHR43084:SF1">
    <property type="entry name" value="PERSULFIDE DIOXYGENASE ETHE1, MITOCHONDRIAL"/>
    <property type="match status" value="1"/>
</dbReference>
<dbReference type="GO" id="GO:0006749">
    <property type="term" value="P:glutathione metabolic process"/>
    <property type="evidence" value="ECO:0007669"/>
    <property type="project" value="InterPro"/>
</dbReference>
<organism evidence="3 4">
    <name type="scientific">Lentinula aciculospora</name>
    <dbReference type="NCBI Taxonomy" id="153920"/>
    <lineage>
        <taxon>Eukaryota</taxon>
        <taxon>Fungi</taxon>
        <taxon>Dikarya</taxon>
        <taxon>Basidiomycota</taxon>
        <taxon>Agaricomycotina</taxon>
        <taxon>Agaricomycetes</taxon>
        <taxon>Agaricomycetidae</taxon>
        <taxon>Agaricales</taxon>
        <taxon>Marasmiineae</taxon>
        <taxon>Omphalotaceae</taxon>
        <taxon>Lentinula</taxon>
    </lineage>
</organism>
<evidence type="ECO:0000259" key="2">
    <source>
        <dbReference type="SMART" id="SM00849"/>
    </source>
</evidence>
<dbReference type="Proteomes" id="UP001150266">
    <property type="component" value="Unassembled WGS sequence"/>
</dbReference>
<name>A0A9W9AIF5_9AGAR</name>
<dbReference type="PANTHER" id="PTHR43084">
    <property type="entry name" value="PERSULFIDE DIOXYGENASE ETHE1"/>
    <property type="match status" value="1"/>
</dbReference>
<dbReference type="InterPro" id="IPR051682">
    <property type="entry name" value="Mito_Persulfide_Diox"/>
</dbReference>
<dbReference type="InterPro" id="IPR036866">
    <property type="entry name" value="RibonucZ/Hydroxyglut_hydro"/>
</dbReference>
<keyword evidence="4" id="KW-1185">Reference proteome</keyword>
<dbReference type="SUPFAM" id="SSF56281">
    <property type="entry name" value="Metallo-hydrolase/oxidoreductase"/>
    <property type="match status" value="1"/>
</dbReference>
<evidence type="ECO:0000256" key="1">
    <source>
        <dbReference type="ARBA" id="ARBA00022723"/>
    </source>
</evidence>
<reference evidence="3" key="1">
    <citation type="submission" date="2022-08" db="EMBL/GenBank/DDBJ databases">
        <title>A Global Phylogenomic Analysis of the Shiitake Genus Lentinula.</title>
        <authorList>
            <consortium name="DOE Joint Genome Institute"/>
            <person name="Sierra-Patev S."/>
            <person name="Min B."/>
            <person name="Naranjo-Ortiz M."/>
            <person name="Looney B."/>
            <person name="Konkel Z."/>
            <person name="Slot J.C."/>
            <person name="Sakamoto Y."/>
            <person name="Steenwyk J.L."/>
            <person name="Rokas A."/>
            <person name="Carro J."/>
            <person name="Camarero S."/>
            <person name="Ferreira P."/>
            <person name="Molpeceres G."/>
            <person name="Ruiz-Duenas F.J."/>
            <person name="Serrano A."/>
            <person name="Henrissat B."/>
            <person name="Drula E."/>
            <person name="Hughes K.W."/>
            <person name="Mata J.L."/>
            <person name="Ishikawa N.K."/>
            <person name="Vargas-Isla R."/>
            <person name="Ushijima S."/>
            <person name="Smith C.A."/>
            <person name="Ahrendt S."/>
            <person name="Andreopoulos W."/>
            <person name="He G."/>
            <person name="Labutti K."/>
            <person name="Lipzen A."/>
            <person name="Ng V."/>
            <person name="Riley R."/>
            <person name="Sandor L."/>
            <person name="Barry K."/>
            <person name="Martinez A.T."/>
            <person name="Xiao Y."/>
            <person name="Gibbons J.G."/>
            <person name="Terashima K."/>
            <person name="Grigoriev I.V."/>
            <person name="Hibbett D.S."/>
        </authorList>
    </citation>
    <scope>NUCLEOTIDE SEQUENCE</scope>
    <source>
        <strain evidence="3">JLM2183</strain>
    </source>
</reference>
<keyword evidence="1" id="KW-0479">Metal-binding</keyword>
<dbReference type="GO" id="GO:0050313">
    <property type="term" value="F:sulfur dioxygenase activity"/>
    <property type="evidence" value="ECO:0007669"/>
    <property type="project" value="InterPro"/>
</dbReference>
<accession>A0A9W9AIF5</accession>
<dbReference type="InterPro" id="IPR001279">
    <property type="entry name" value="Metallo-B-lactamas"/>
</dbReference>
<dbReference type="AlphaFoldDB" id="A0A9W9AIF5"/>
<evidence type="ECO:0000313" key="3">
    <source>
        <dbReference type="EMBL" id="KAJ4483448.1"/>
    </source>
</evidence>
<dbReference type="InterPro" id="IPR044528">
    <property type="entry name" value="POD-like_MBL-fold"/>
</dbReference>
<gene>
    <name evidence="3" type="ORF">J3R30DRAFT_3283957</name>
</gene>
<proteinExistence type="predicted"/>
<dbReference type="SMART" id="SM00849">
    <property type="entry name" value="Lactamase_B"/>
    <property type="match status" value="1"/>
</dbReference>
<dbReference type="EMBL" id="JAOTPV010000004">
    <property type="protein sequence ID" value="KAJ4483448.1"/>
    <property type="molecule type" value="Genomic_DNA"/>
</dbReference>
<sequence length="338" mass="37488">MGTTICRPTRRKTPTYSILSTHSRLNSSSSPRSQQANLPWKHYKADIESADVFAFLEPVTSSWQYIIVDPITRESAIIDPVLDYNPASGTLSTTAADILLGFIKEKDLNIVRILETHAHADHLSASQYIKQTLDAKIPICIGKRIKQLQGHFAPIYGLETTDFLESFDVFLEDEDQFQLGSSISCEVIHLPGHTPDHIGFMVGKAVFTGDSIFMPDLGSARADFPGGNAKDLFSSMSRLLSLPEDYQLFVGHDYPVGRQHECMATVGVHQEKNKHGKLGTTETQFVQFREARDKVLGTPRLLHPSLQVNIRAGKLPPASNGRVWLKTPAQLANPMIPL</sequence>
<dbReference type="GO" id="GO:0070813">
    <property type="term" value="P:hydrogen sulfide metabolic process"/>
    <property type="evidence" value="ECO:0007669"/>
    <property type="project" value="TreeGrafter"/>
</dbReference>
<dbReference type="GO" id="GO:0046872">
    <property type="term" value="F:metal ion binding"/>
    <property type="evidence" value="ECO:0007669"/>
    <property type="project" value="UniProtKB-KW"/>
</dbReference>
<dbReference type="Gene3D" id="3.60.15.10">
    <property type="entry name" value="Ribonuclease Z/Hydroxyacylglutathione hydrolase-like"/>
    <property type="match status" value="1"/>
</dbReference>
<protein>
    <submittedName>
        <fullName evidence="3">Metallo-hydrolase/oxidoreductase</fullName>
    </submittedName>
</protein>